<dbReference type="AlphaFoldDB" id="A0A821G6D9"/>
<dbReference type="Proteomes" id="UP000663866">
    <property type="component" value="Unassembled WGS sequence"/>
</dbReference>
<dbReference type="EMBL" id="CAJOBG010090208">
    <property type="protein sequence ID" value="CAF4662464.1"/>
    <property type="molecule type" value="Genomic_DNA"/>
</dbReference>
<organism evidence="1 2">
    <name type="scientific">Rotaria magnacalcarata</name>
    <dbReference type="NCBI Taxonomy" id="392030"/>
    <lineage>
        <taxon>Eukaryota</taxon>
        <taxon>Metazoa</taxon>
        <taxon>Spiralia</taxon>
        <taxon>Gnathifera</taxon>
        <taxon>Rotifera</taxon>
        <taxon>Eurotatoria</taxon>
        <taxon>Bdelloidea</taxon>
        <taxon>Philodinida</taxon>
        <taxon>Philodinidae</taxon>
        <taxon>Rotaria</taxon>
    </lineage>
</organism>
<dbReference type="SUPFAM" id="SSF101898">
    <property type="entry name" value="NHL repeat"/>
    <property type="match status" value="1"/>
</dbReference>
<feature type="non-terminal residue" evidence="1">
    <location>
        <position position="1"/>
    </location>
</feature>
<accession>A0A821G6D9</accession>
<comment type="caution">
    <text evidence="1">The sequence shown here is derived from an EMBL/GenBank/DDBJ whole genome shotgun (WGS) entry which is preliminary data.</text>
</comment>
<evidence type="ECO:0000313" key="2">
    <source>
        <dbReference type="Proteomes" id="UP000663866"/>
    </source>
</evidence>
<proteinExistence type="predicted"/>
<gene>
    <name evidence="1" type="ORF">OVN521_LOCUS47145</name>
</gene>
<sequence length="78" mass="8867">PRGLFVDTLGTLYVAQWGNDRVIRWPQGALQGTVVLDGNGEGAEANQFKFPFGLSFDRDSNLYVVDWFNNRVQRFSLE</sequence>
<name>A0A821G6D9_9BILA</name>
<dbReference type="Gene3D" id="2.120.10.30">
    <property type="entry name" value="TolB, C-terminal domain"/>
    <property type="match status" value="1"/>
</dbReference>
<evidence type="ECO:0000313" key="1">
    <source>
        <dbReference type="EMBL" id="CAF4662464.1"/>
    </source>
</evidence>
<protein>
    <recommendedName>
        <fullName evidence="3">6-bladed beta-propeller</fullName>
    </recommendedName>
</protein>
<reference evidence="1" key="1">
    <citation type="submission" date="2021-02" db="EMBL/GenBank/DDBJ databases">
        <authorList>
            <person name="Nowell W R."/>
        </authorList>
    </citation>
    <scope>NUCLEOTIDE SEQUENCE</scope>
</reference>
<keyword evidence="2" id="KW-1185">Reference proteome</keyword>
<dbReference type="InterPro" id="IPR011042">
    <property type="entry name" value="6-blade_b-propeller_TolB-like"/>
</dbReference>
<evidence type="ECO:0008006" key="3">
    <source>
        <dbReference type="Google" id="ProtNLM"/>
    </source>
</evidence>